<comment type="caution">
    <text evidence="2">The sequence shown here is derived from an EMBL/GenBank/DDBJ whole genome shotgun (WGS) entry which is preliminary data.</text>
</comment>
<keyword evidence="3" id="KW-1185">Reference proteome</keyword>
<keyword evidence="1" id="KW-0732">Signal</keyword>
<evidence type="ECO:0000256" key="1">
    <source>
        <dbReference type="SAM" id="SignalP"/>
    </source>
</evidence>
<protein>
    <submittedName>
        <fullName evidence="2">Unnamed protein product</fullName>
    </submittedName>
</protein>
<reference evidence="2" key="1">
    <citation type="submission" date="2023-04" db="EMBL/GenBank/DDBJ databases">
        <title>Phytophthora fragariaefolia NBRC 109709.</title>
        <authorList>
            <person name="Ichikawa N."/>
            <person name="Sato H."/>
            <person name="Tonouchi N."/>
        </authorList>
    </citation>
    <scope>NUCLEOTIDE SEQUENCE</scope>
    <source>
        <strain evidence="2">NBRC 109709</strain>
    </source>
</reference>
<gene>
    <name evidence="2" type="ORF">Pfra01_001629400</name>
</gene>
<sequence length="126" mass="14722">MGLVLMLFLFDGMNFLASKEGLKAALKARKCWEILIGEEEKPSQDALPIWRNLKQSGMLWWTILNRSRSMSFNVALSKRRELLNVEFDGEHESIRDYIHRVQAIRQDLTLMNEEVSDREVNNLKQA</sequence>
<dbReference type="Proteomes" id="UP001165121">
    <property type="component" value="Unassembled WGS sequence"/>
</dbReference>
<name>A0A9W6XU02_9STRA</name>
<accession>A0A9W6XU02</accession>
<organism evidence="2 3">
    <name type="scientific">Phytophthora fragariaefolia</name>
    <dbReference type="NCBI Taxonomy" id="1490495"/>
    <lineage>
        <taxon>Eukaryota</taxon>
        <taxon>Sar</taxon>
        <taxon>Stramenopiles</taxon>
        <taxon>Oomycota</taxon>
        <taxon>Peronosporomycetes</taxon>
        <taxon>Peronosporales</taxon>
        <taxon>Peronosporaceae</taxon>
        <taxon>Phytophthora</taxon>
    </lineage>
</organism>
<dbReference type="OrthoDB" id="126504at2759"/>
<dbReference type="EMBL" id="BSXT01001823">
    <property type="protein sequence ID" value="GMF45470.1"/>
    <property type="molecule type" value="Genomic_DNA"/>
</dbReference>
<feature type="signal peptide" evidence="1">
    <location>
        <begin position="1"/>
        <end position="18"/>
    </location>
</feature>
<proteinExistence type="predicted"/>
<evidence type="ECO:0000313" key="3">
    <source>
        <dbReference type="Proteomes" id="UP001165121"/>
    </source>
</evidence>
<dbReference type="AlphaFoldDB" id="A0A9W6XU02"/>
<feature type="chain" id="PRO_5040811906" evidence="1">
    <location>
        <begin position="19"/>
        <end position="126"/>
    </location>
</feature>
<evidence type="ECO:0000313" key="2">
    <source>
        <dbReference type="EMBL" id="GMF45470.1"/>
    </source>
</evidence>